<evidence type="ECO:0008006" key="2">
    <source>
        <dbReference type="Google" id="ProtNLM"/>
    </source>
</evidence>
<dbReference type="EMBL" id="UINC01028664">
    <property type="protein sequence ID" value="SVB10055.1"/>
    <property type="molecule type" value="Genomic_DNA"/>
</dbReference>
<proteinExistence type="predicted"/>
<dbReference type="SUPFAM" id="SSF89095">
    <property type="entry name" value="GatB/YqeY motif"/>
    <property type="match status" value="1"/>
</dbReference>
<dbReference type="GO" id="GO:0016884">
    <property type="term" value="F:carbon-nitrogen ligase activity, with glutamine as amido-N-donor"/>
    <property type="evidence" value="ECO:0007669"/>
    <property type="project" value="InterPro"/>
</dbReference>
<evidence type="ECO:0000313" key="1">
    <source>
        <dbReference type="EMBL" id="SVB10055.1"/>
    </source>
</evidence>
<reference evidence="1" key="1">
    <citation type="submission" date="2018-05" db="EMBL/GenBank/DDBJ databases">
        <authorList>
            <person name="Lanie J.A."/>
            <person name="Ng W.-L."/>
            <person name="Kazmierczak K.M."/>
            <person name="Andrzejewski T.M."/>
            <person name="Davidsen T.M."/>
            <person name="Wayne K.J."/>
            <person name="Tettelin H."/>
            <person name="Glass J.I."/>
            <person name="Rusch D."/>
            <person name="Podicherti R."/>
            <person name="Tsui H.-C.T."/>
            <person name="Winkler M.E."/>
        </authorList>
    </citation>
    <scope>NUCLEOTIDE SEQUENCE</scope>
</reference>
<dbReference type="PANTHER" id="PTHR28055:SF1">
    <property type="entry name" value="ALTERED INHERITANCE OF MITOCHONDRIA PROTEIN 41, MITOCHONDRIAL"/>
    <property type="match status" value="1"/>
</dbReference>
<sequence length="82" mass="9108">FEKGNRHDLVEKETAMLTVLEPYLPDALSDEDLTVLIAEALAHTNAESMRDMGQVMGWLKPKLQGKADMAAVSAVVREKLNR</sequence>
<organism evidence="1">
    <name type="scientific">marine metagenome</name>
    <dbReference type="NCBI Taxonomy" id="408172"/>
    <lineage>
        <taxon>unclassified sequences</taxon>
        <taxon>metagenomes</taxon>
        <taxon>ecological metagenomes</taxon>
    </lineage>
</organism>
<name>A0A382B8C9_9ZZZZ</name>
<dbReference type="InterPro" id="IPR023168">
    <property type="entry name" value="GatB_Yqey_C_2"/>
</dbReference>
<dbReference type="Pfam" id="PF09424">
    <property type="entry name" value="YqeY"/>
    <property type="match status" value="1"/>
</dbReference>
<dbReference type="Gene3D" id="1.10.10.410">
    <property type="match status" value="1"/>
</dbReference>
<dbReference type="InterPro" id="IPR019004">
    <property type="entry name" value="YqeY/Aim41"/>
</dbReference>
<dbReference type="InterPro" id="IPR003789">
    <property type="entry name" value="Asn/Gln_tRNA_amidoTrase-B-like"/>
</dbReference>
<dbReference type="PANTHER" id="PTHR28055">
    <property type="entry name" value="ALTERED INHERITANCE OF MITOCHONDRIA PROTEIN 41, MITOCHONDRIAL"/>
    <property type="match status" value="1"/>
</dbReference>
<protein>
    <recommendedName>
        <fullName evidence="2">Asn/Gln amidotransferase domain-containing protein</fullName>
    </recommendedName>
</protein>
<feature type="non-terminal residue" evidence="1">
    <location>
        <position position="1"/>
    </location>
</feature>
<dbReference type="AlphaFoldDB" id="A0A382B8C9"/>
<accession>A0A382B8C9</accession>
<gene>
    <name evidence="1" type="ORF">METZ01_LOCUS162909</name>
</gene>